<dbReference type="KEGG" id="pxu:106114170"/>
<organism evidence="2">
    <name type="scientific">Papilio xuthus</name>
    <name type="common">Asian swallowtail butterfly</name>
    <dbReference type="NCBI Taxonomy" id="66420"/>
    <lineage>
        <taxon>Eukaryota</taxon>
        <taxon>Metazoa</taxon>
        <taxon>Ecdysozoa</taxon>
        <taxon>Arthropoda</taxon>
        <taxon>Hexapoda</taxon>
        <taxon>Insecta</taxon>
        <taxon>Pterygota</taxon>
        <taxon>Neoptera</taxon>
        <taxon>Endopterygota</taxon>
        <taxon>Lepidoptera</taxon>
        <taxon>Glossata</taxon>
        <taxon>Ditrysia</taxon>
        <taxon>Papilionoidea</taxon>
        <taxon>Papilionidae</taxon>
        <taxon>Papilioninae</taxon>
        <taxon>Papilio</taxon>
    </lineage>
</organism>
<reference evidence="2" key="1">
    <citation type="submission" date="2025-08" db="UniProtKB">
        <authorList>
            <consortium name="RefSeq"/>
        </authorList>
    </citation>
    <scope>IDENTIFICATION</scope>
</reference>
<feature type="chain" id="PRO_5042572306" evidence="1">
    <location>
        <begin position="18"/>
        <end position="196"/>
    </location>
</feature>
<dbReference type="AlphaFoldDB" id="A0AAJ6Z0J3"/>
<keyword evidence="1" id="KW-0732">Signal</keyword>
<evidence type="ECO:0000313" key="2">
    <source>
        <dbReference type="RefSeq" id="XP_013162723.1"/>
    </source>
</evidence>
<dbReference type="RefSeq" id="XP_013162723.1">
    <property type="nucleotide sequence ID" value="XM_013307269.1"/>
</dbReference>
<name>A0AAJ6Z0J3_PAPXU</name>
<dbReference type="Proteomes" id="UP000694872">
    <property type="component" value="Unplaced"/>
</dbReference>
<sequence>MLAITLAILVLSGTVFSEITIGGIERTMSPGVKSMGYKIIYGEDDIAEVNEVVKKKEKLDMLKSKVNINEAVPPLQPQDVKCLMSTDNHCTKNMYEIKGILIEALKNDCEKCSVIEKEKAGKIVASMLAHDPVAWKIFLTRYAMFTKLNAKTDNDTKQKTFRYKVKGEPEELHESKNRIISPGASVRVRRYTLERV</sequence>
<dbReference type="InterPro" id="IPR005055">
    <property type="entry name" value="A10/PebIII"/>
</dbReference>
<dbReference type="Gene3D" id="1.10.2080.10">
    <property type="entry name" value="Insect odorant-binding protein A10/Ejaculatory bulb-specific protein 3"/>
    <property type="match status" value="1"/>
</dbReference>
<gene>
    <name evidence="2" type="primary">LOC106114170</name>
</gene>
<dbReference type="GeneID" id="106114170"/>
<accession>A0AAJ6Z0J3</accession>
<dbReference type="Pfam" id="PF03392">
    <property type="entry name" value="OS-D"/>
    <property type="match status" value="1"/>
</dbReference>
<dbReference type="SUPFAM" id="SSF100910">
    <property type="entry name" value="Chemosensory protein Csp2"/>
    <property type="match status" value="1"/>
</dbReference>
<feature type="signal peptide" evidence="1">
    <location>
        <begin position="1"/>
        <end position="17"/>
    </location>
</feature>
<proteinExistence type="predicted"/>
<evidence type="ECO:0000256" key="1">
    <source>
        <dbReference type="SAM" id="SignalP"/>
    </source>
</evidence>
<dbReference type="InterPro" id="IPR036682">
    <property type="entry name" value="OS_D_A10/PebIII_sf"/>
</dbReference>
<protein>
    <submittedName>
        <fullName evidence="2">Uncharacterized protein LOC106114170</fullName>
    </submittedName>
</protein>